<name>A0ABP7ZM10_9MICO</name>
<evidence type="ECO:0000313" key="3">
    <source>
        <dbReference type="EMBL" id="GAA4162966.1"/>
    </source>
</evidence>
<organism evidence="3 4">
    <name type="scientific">Gryllotalpicola daejeonensis</name>
    <dbReference type="NCBI Taxonomy" id="993087"/>
    <lineage>
        <taxon>Bacteria</taxon>
        <taxon>Bacillati</taxon>
        <taxon>Actinomycetota</taxon>
        <taxon>Actinomycetes</taxon>
        <taxon>Micrococcales</taxon>
        <taxon>Microbacteriaceae</taxon>
        <taxon>Gryllotalpicola</taxon>
    </lineage>
</organism>
<dbReference type="RefSeq" id="WP_344791895.1">
    <property type="nucleotide sequence ID" value="NZ_BAABBV010000001.1"/>
</dbReference>
<keyword evidence="2" id="KW-0812">Transmembrane</keyword>
<comment type="caution">
    <text evidence="3">The sequence shown here is derived from an EMBL/GenBank/DDBJ whole genome shotgun (WGS) entry which is preliminary data.</text>
</comment>
<keyword evidence="4" id="KW-1185">Reference proteome</keyword>
<proteinExistence type="predicted"/>
<accession>A0ABP7ZM10</accession>
<feature type="transmembrane region" description="Helical" evidence="2">
    <location>
        <begin position="62"/>
        <end position="85"/>
    </location>
</feature>
<keyword evidence="2" id="KW-0472">Membrane</keyword>
<gene>
    <name evidence="3" type="ORF">GCM10022286_22710</name>
</gene>
<keyword evidence="2" id="KW-1133">Transmembrane helix</keyword>
<evidence type="ECO:0000256" key="2">
    <source>
        <dbReference type="SAM" id="Phobius"/>
    </source>
</evidence>
<evidence type="ECO:0000256" key="1">
    <source>
        <dbReference type="SAM" id="MobiDB-lite"/>
    </source>
</evidence>
<feature type="region of interest" description="Disordered" evidence="1">
    <location>
        <begin position="1"/>
        <end position="25"/>
    </location>
</feature>
<protein>
    <recommendedName>
        <fullName evidence="5">DUF3618 domain-containing protein</fullName>
    </recommendedName>
</protein>
<evidence type="ECO:0008006" key="5">
    <source>
        <dbReference type="Google" id="ProtNLM"/>
    </source>
</evidence>
<dbReference type="EMBL" id="BAABBV010000001">
    <property type="protein sequence ID" value="GAA4162966.1"/>
    <property type="molecule type" value="Genomic_DNA"/>
</dbReference>
<sequence>MTNEYTGRSAHRVGPVSGHSVGQETEVERARAELVAALTELEDKVNIPKRIRRLREEDPNKFLAGVSAVGTVAAGIIALSVTLLVRRRH</sequence>
<dbReference type="Proteomes" id="UP001415169">
    <property type="component" value="Unassembled WGS sequence"/>
</dbReference>
<evidence type="ECO:0000313" key="4">
    <source>
        <dbReference type="Proteomes" id="UP001415169"/>
    </source>
</evidence>
<reference evidence="3" key="2">
    <citation type="submission" date="2023-12" db="EMBL/GenBank/DDBJ databases">
        <authorList>
            <person name="Sun Q."/>
            <person name="Inoue M."/>
        </authorList>
    </citation>
    <scope>NUCLEOTIDE SEQUENCE</scope>
    <source>
        <strain evidence="3">JCM 17590</strain>
    </source>
</reference>
<reference evidence="3" key="1">
    <citation type="journal article" date="2014" name="Int. J. Syst. Evol. Microbiol.">
        <title>Complete genome of a new Firmicutes species belonging to the dominant human colonic microbiota ('Ruminococcus bicirculans') reveals two chromosomes and a selective capacity to utilize plant glucans.</title>
        <authorList>
            <consortium name="NISC Comparative Sequencing Program"/>
            <person name="Wegmann U."/>
            <person name="Louis P."/>
            <person name="Goesmann A."/>
            <person name="Henrissat B."/>
            <person name="Duncan S.H."/>
            <person name="Flint H.J."/>
        </authorList>
    </citation>
    <scope>NUCLEOTIDE SEQUENCE</scope>
    <source>
        <strain evidence="3">JCM 17590</strain>
    </source>
</reference>